<dbReference type="SUPFAM" id="SSF56672">
    <property type="entry name" value="DNA/RNA polymerases"/>
    <property type="match status" value="1"/>
</dbReference>
<dbReference type="CDD" id="cd03714">
    <property type="entry name" value="RT_DIRS1"/>
    <property type="match status" value="1"/>
</dbReference>
<feature type="domain" description="Reverse transcriptase" evidence="5">
    <location>
        <begin position="484"/>
        <end position="670"/>
    </location>
</feature>
<dbReference type="Gene3D" id="3.30.70.270">
    <property type="match status" value="1"/>
</dbReference>
<keyword evidence="3" id="KW-0233">DNA recombination</keyword>
<feature type="compositionally biased region" description="Polar residues" evidence="4">
    <location>
        <begin position="224"/>
        <end position="234"/>
    </location>
</feature>
<dbReference type="PANTHER" id="PTHR34605:SF3">
    <property type="entry name" value="P CELL-TYPE AGGLUTINATION PROTEIN MAP4-LIKE-RELATED"/>
    <property type="match status" value="1"/>
</dbReference>
<dbReference type="InterPro" id="IPR052925">
    <property type="entry name" value="Phage_Integrase-like_Recomb"/>
</dbReference>
<dbReference type="Gene3D" id="3.10.10.10">
    <property type="entry name" value="HIV Type 1 Reverse Transcriptase, subunit A, domain 1"/>
    <property type="match status" value="1"/>
</dbReference>
<feature type="domain" description="Tyr recombinase" evidence="6">
    <location>
        <begin position="760"/>
        <end position="965"/>
    </location>
</feature>
<dbReference type="InterPro" id="IPR000477">
    <property type="entry name" value="RT_dom"/>
</dbReference>
<dbReference type="Gene3D" id="1.10.443.10">
    <property type="entry name" value="Intergrase catalytic core"/>
    <property type="match status" value="1"/>
</dbReference>
<dbReference type="PROSITE" id="PS50878">
    <property type="entry name" value="RT_POL"/>
    <property type="match status" value="1"/>
</dbReference>
<comment type="similarity">
    <text evidence="1">Belongs to the beta type-B retroviral polymerase family. HERV class-II K(HML-2) pol subfamily.</text>
</comment>
<evidence type="ECO:0000256" key="3">
    <source>
        <dbReference type="ARBA" id="ARBA00023172"/>
    </source>
</evidence>
<feature type="region of interest" description="Disordered" evidence="4">
    <location>
        <begin position="224"/>
        <end position="314"/>
    </location>
</feature>
<dbReference type="InterPro" id="IPR002104">
    <property type="entry name" value="Integrase_catalytic"/>
</dbReference>
<gene>
    <name evidence="7" type="ORF">H4Q32_020471</name>
</gene>
<dbReference type="InterPro" id="IPR043128">
    <property type="entry name" value="Rev_trsase/Diguanyl_cyclase"/>
</dbReference>
<dbReference type="Proteomes" id="UP000830375">
    <property type="component" value="Unassembled WGS sequence"/>
</dbReference>
<evidence type="ECO:0000256" key="2">
    <source>
        <dbReference type="ARBA" id="ARBA00012180"/>
    </source>
</evidence>
<feature type="compositionally biased region" description="Basic residues" evidence="4">
    <location>
        <begin position="8"/>
        <end position="19"/>
    </location>
</feature>
<dbReference type="EMBL" id="JACTAM010000024">
    <property type="protein sequence ID" value="KAI2649240.1"/>
    <property type="molecule type" value="Genomic_DNA"/>
</dbReference>
<name>A0ABQ8LEU6_LABRO</name>
<keyword evidence="8" id="KW-1185">Reference proteome</keyword>
<comment type="caution">
    <text evidence="7">The sequence shown here is derived from an EMBL/GenBank/DDBJ whole genome shotgun (WGS) entry which is preliminary data.</text>
</comment>
<accession>A0ABQ8LEU6</accession>
<evidence type="ECO:0000313" key="8">
    <source>
        <dbReference type="Proteomes" id="UP000830375"/>
    </source>
</evidence>
<feature type="compositionally biased region" description="Low complexity" evidence="4">
    <location>
        <begin position="168"/>
        <end position="184"/>
    </location>
</feature>
<dbReference type="InterPro" id="IPR013762">
    <property type="entry name" value="Integrase-like_cat_sf"/>
</dbReference>
<feature type="region of interest" description="Disordered" evidence="4">
    <location>
        <begin position="1"/>
        <end position="36"/>
    </location>
</feature>
<dbReference type="PANTHER" id="PTHR34605">
    <property type="entry name" value="PHAGE_INTEGRASE DOMAIN-CONTAINING PROTEIN"/>
    <property type="match status" value="1"/>
</dbReference>
<dbReference type="EC" id="3.1.26.4" evidence="2"/>
<evidence type="ECO:0000313" key="7">
    <source>
        <dbReference type="EMBL" id="KAI2649240.1"/>
    </source>
</evidence>
<evidence type="ECO:0000259" key="5">
    <source>
        <dbReference type="PROSITE" id="PS50878"/>
    </source>
</evidence>
<dbReference type="InterPro" id="IPR011010">
    <property type="entry name" value="DNA_brk_join_enz"/>
</dbReference>
<feature type="region of interest" description="Disordered" evidence="4">
    <location>
        <begin position="149"/>
        <end position="184"/>
    </location>
</feature>
<sequence>MNPERTNKVKSRPRARKVRPGSTTFAKPESNDRYTSHDESMRKWRLTHRHCQAVQTHHRSGKRARGGYTFHNAVSQEDLVFSALAHPIASNMSKIETFLEDYSLDIEDPAAPPATVQAVDQAATQATSVPQVPPIEPVAALRGRRPFRATAAHTSRRQITPSPPPSKRQPSSPASSYASGLSSAPAKRKLTVAGLRQALASSGIIIPRRSTKADLLDLYASLQAGENPNSTPPSRASGRACTGRSAPYSRPEQTTTPPRSASRPSGRSKRPSASLGHAPNAVVTSHRPPPRSSERELAAHAGGEQAIASSSRRDSASLLPPVAKSIAELALSYGGSHFYTYHKLFAAKCAIRVAQWNQCPYWGALDSELHSRVFLGCRNISCAVCRSFSHPTISCLFINPSIPSRPEPSQPKSTSYVPCLMDTPATPTPTFPLPEGVRRSPPSSDSQVCACFNSGRCTRQCCRSLTRLPPWCRKSPLPKPHLPKSPPHWRSHQKILRQTLYLIIDLSSPHNSPFPTTNSLIPLEEFSLHYHDADQAITLIKDAGRGAWLAKVDITSAFKVMPIHPDFWHLFGICWQNKFYFAVCLTFGCSSSPKIFDTLSEAICWILSNNYDIPYLIHLLDDFLIISPPDSVPATHLLTTQKLFSELGIPLAQDKTEGPSTSIEFLGINLDSQDRSLKPPLTLFFKLLPFPDFYLLSITSFISYLNIIKNLQISSFKGCLSGIQFFHKLLYGSPSPHITNSQTSLLIKGIKKKTHPNRPDPRQPITLKILTKCISILRKGYHSVHTARTLDAMFILAFFSFLRCSELAITSGFNPAIHPTVSDLAVLDDETISYFIKQSKTDQTKKGHFIYIFNLQSPIQPFQALLAFLQLRKSQSKLPSDPHFTDDFNRPATRFWFQKHLKSVLLLYGTPADNFSSHSFRIGAATTVAQKGLSQQQIQALGRWSSEAFKSYIRSDCSLIKEAHRTLVGQPV</sequence>
<proteinExistence type="inferred from homology"/>
<dbReference type="PROSITE" id="PS51898">
    <property type="entry name" value="TYR_RECOMBINASE"/>
    <property type="match status" value="1"/>
</dbReference>
<evidence type="ECO:0000256" key="4">
    <source>
        <dbReference type="SAM" id="MobiDB-lite"/>
    </source>
</evidence>
<evidence type="ECO:0000256" key="1">
    <source>
        <dbReference type="ARBA" id="ARBA00010879"/>
    </source>
</evidence>
<dbReference type="InterPro" id="IPR043502">
    <property type="entry name" value="DNA/RNA_pol_sf"/>
</dbReference>
<dbReference type="Pfam" id="PF00078">
    <property type="entry name" value="RVT_1"/>
    <property type="match status" value="1"/>
</dbReference>
<protein>
    <recommendedName>
        <fullName evidence="2">ribonuclease H</fullName>
        <ecNumber evidence="2">3.1.26.4</ecNumber>
    </recommendedName>
</protein>
<evidence type="ECO:0000259" key="6">
    <source>
        <dbReference type="PROSITE" id="PS51898"/>
    </source>
</evidence>
<reference evidence="7 8" key="1">
    <citation type="submission" date="2022-01" db="EMBL/GenBank/DDBJ databases">
        <title>A high-quality chromosome-level genome assembly of rohu carp, Labeo rohita.</title>
        <authorList>
            <person name="Arick M.A. II"/>
            <person name="Hsu C.-Y."/>
            <person name="Magbanua Z."/>
            <person name="Pechanova O."/>
            <person name="Grover C."/>
            <person name="Miller E."/>
            <person name="Thrash A."/>
            <person name="Ezzel L."/>
            <person name="Alam S."/>
            <person name="Benzie J."/>
            <person name="Hamilton M."/>
            <person name="Karsi A."/>
            <person name="Lawrence M.L."/>
            <person name="Peterson D.G."/>
        </authorList>
    </citation>
    <scope>NUCLEOTIDE SEQUENCE [LARGE SCALE GENOMIC DNA]</scope>
    <source>
        <strain evidence="8">BAU-BD-2019</strain>
        <tissue evidence="7">Blood</tissue>
    </source>
</reference>
<dbReference type="SUPFAM" id="SSF56349">
    <property type="entry name" value="DNA breaking-rejoining enzymes"/>
    <property type="match status" value="1"/>
</dbReference>
<organism evidence="7 8">
    <name type="scientific">Labeo rohita</name>
    <name type="common">Indian major carp</name>
    <name type="synonym">Cyprinus rohita</name>
    <dbReference type="NCBI Taxonomy" id="84645"/>
    <lineage>
        <taxon>Eukaryota</taxon>
        <taxon>Metazoa</taxon>
        <taxon>Chordata</taxon>
        <taxon>Craniata</taxon>
        <taxon>Vertebrata</taxon>
        <taxon>Euteleostomi</taxon>
        <taxon>Actinopterygii</taxon>
        <taxon>Neopterygii</taxon>
        <taxon>Teleostei</taxon>
        <taxon>Ostariophysi</taxon>
        <taxon>Cypriniformes</taxon>
        <taxon>Cyprinidae</taxon>
        <taxon>Labeoninae</taxon>
        <taxon>Labeonini</taxon>
        <taxon>Labeo</taxon>
    </lineage>
</organism>